<dbReference type="Proteomes" id="UP001054945">
    <property type="component" value="Unassembled WGS sequence"/>
</dbReference>
<evidence type="ECO:0008006" key="3">
    <source>
        <dbReference type="Google" id="ProtNLM"/>
    </source>
</evidence>
<sequence length="117" mass="13714">MTFNGWSEPCLYSRNLSLIIPRTHKETPFTHKTPNVEDAPHELCAFDTFFFKKIDPRKACLLTLSPEKQARTNVVRILHDYICLGWWKKEDELYNSVKKGSISKTEFLSCNEYKRNG</sequence>
<comment type="caution">
    <text evidence="1">The sequence shown here is derived from an EMBL/GenBank/DDBJ whole genome shotgun (WGS) entry which is preliminary data.</text>
</comment>
<dbReference type="EMBL" id="BPLR01004279">
    <property type="protein sequence ID" value="GIX93635.1"/>
    <property type="molecule type" value="Genomic_DNA"/>
</dbReference>
<keyword evidence="2" id="KW-1185">Reference proteome</keyword>
<name>A0AAV4PCB9_CAEEX</name>
<evidence type="ECO:0000313" key="1">
    <source>
        <dbReference type="EMBL" id="GIX93635.1"/>
    </source>
</evidence>
<protein>
    <recommendedName>
        <fullName evidence="3">LAGLIDADG homing endonuclease</fullName>
    </recommendedName>
</protein>
<dbReference type="AlphaFoldDB" id="A0AAV4PCB9"/>
<evidence type="ECO:0000313" key="2">
    <source>
        <dbReference type="Proteomes" id="UP001054945"/>
    </source>
</evidence>
<accession>A0AAV4PCB9</accession>
<proteinExistence type="predicted"/>
<gene>
    <name evidence="1" type="ORF">CEXT_340131</name>
</gene>
<reference evidence="1 2" key="1">
    <citation type="submission" date="2021-06" db="EMBL/GenBank/DDBJ databases">
        <title>Caerostris extrusa draft genome.</title>
        <authorList>
            <person name="Kono N."/>
            <person name="Arakawa K."/>
        </authorList>
    </citation>
    <scope>NUCLEOTIDE SEQUENCE [LARGE SCALE GENOMIC DNA]</scope>
</reference>
<organism evidence="1 2">
    <name type="scientific">Caerostris extrusa</name>
    <name type="common">Bark spider</name>
    <name type="synonym">Caerostris bankana</name>
    <dbReference type="NCBI Taxonomy" id="172846"/>
    <lineage>
        <taxon>Eukaryota</taxon>
        <taxon>Metazoa</taxon>
        <taxon>Ecdysozoa</taxon>
        <taxon>Arthropoda</taxon>
        <taxon>Chelicerata</taxon>
        <taxon>Arachnida</taxon>
        <taxon>Araneae</taxon>
        <taxon>Araneomorphae</taxon>
        <taxon>Entelegynae</taxon>
        <taxon>Araneoidea</taxon>
        <taxon>Araneidae</taxon>
        <taxon>Caerostris</taxon>
    </lineage>
</organism>